<dbReference type="InterPro" id="IPR010862">
    <property type="entry name" value="DUF1493"/>
</dbReference>
<evidence type="ECO:0000313" key="1">
    <source>
        <dbReference type="EMBL" id="MEX9253120.1"/>
    </source>
</evidence>
<comment type="caution">
    <text evidence="1">The sequence shown here is derived from an EMBL/GenBank/DDBJ whole genome shotgun (WGS) entry which is preliminary data.</text>
</comment>
<dbReference type="EMBL" id="JBFZPZ010000007">
    <property type="protein sequence ID" value="MEX9253120.1"/>
    <property type="molecule type" value="Genomic_DNA"/>
</dbReference>
<name>A0ABV4A9K3_9ENTR</name>
<organism evidence="1 2">
    <name type="scientific">Pseudenterobacter timonensis</name>
    <dbReference type="NCBI Taxonomy" id="1755099"/>
    <lineage>
        <taxon>Bacteria</taxon>
        <taxon>Pseudomonadati</taxon>
        <taxon>Pseudomonadota</taxon>
        <taxon>Gammaproteobacteria</taxon>
        <taxon>Enterobacterales</taxon>
        <taxon>Enterobacteriaceae</taxon>
        <taxon>Pseudenterobacter</taxon>
    </lineage>
</organism>
<protein>
    <submittedName>
        <fullName evidence="1">DUF1493 family protein</fullName>
    </submittedName>
</protein>
<dbReference type="Proteomes" id="UP001561463">
    <property type="component" value="Unassembled WGS sequence"/>
</dbReference>
<gene>
    <name evidence="1" type="ORF">AB7Z85_11455</name>
</gene>
<keyword evidence="2" id="KW-1185">Reference proteome</keyword>
<dbReference type="Pfam" id="PF07377">
    <property type="entry name" value="DUF1493"/>
    <property type="match status" value="1"/>
</dbReference>
<accession>A0ABV4A9K3</accession>
<sequence>MDTFLMNDYIDAQVLKMFNDEISRELDQEGNEVLLELDSDVFDAPGDDLHSAFNRYEKEFNVDLSDVNWTPYFPWQNTPLFQRWFKLKRDDVEANRLPLTVRMFAESAKAGKWLY</sequence>
<dbReference type="RefSeq" id="WP_369497852.1">
    <property type="nucleotide sequence ID" value="NZ_JBFZPZ010000007.1"/>
</dbReference>
<reference evidence="1 2" key="1">
    <citation type="submission" date="2024-03" db="EMBL/GenBank/DDBJ databases">
        <title>Role of Flies in the Dissemination of Carbapenem-Resistant Enterobacteriaceae (CRE): An Epidemiological and Genomic Study in China.</title>
        <authorList>
            <person name="Chen K."/>
            <person name="Zhang R."/>
            <person name="Chen S."/>
        </authorList>
    </citation>
    <scope>NUCLEOTIDE SEQUENCE [LARGE SCALE GENOMIC DNA]</scope>
    <source>
        <strain evidence="2">fly-313</strain>
    </source>
</reference>
<proteinExistence type="predicted"/>
<evidence type="ECO:0000313" key="2">
    <source>
        <dbReference type="Proteomes" id="UP001561463"/>
    </source>
</evidence>